<feature type="non-terminal residue" evidence="2">
    <location>
        <position position="177"/>
    </location>
</feature>
<evidence type="ECO:0000256" key="1">
    <source>
        <dbReference type="SAM" id="MobiDB-lite"/>
    </source>
</evidence>
<feature type="region of interest" description="Disordered" evidence="1">
    <location>
        <begin position="153"/>
        <end position="177"/>
    </location>
</feature>
<evidence type="ECO:0000313" key="3">
    <source>
        <dbReference type="Proteomes" id="UP001497623"/>
    </source>
</evidence>
<comment type="caution">
    <text evidence="2">The sequence shown here is derived from an EMBL/GenBank/DDBJ whole genome shotgun (WGS) entry which is preliminary data.</text>
</comment>
<gene>
    <name evidence="2" type="ORF">MNOR_LOCUS15270</name>
</gene>
<keyword evidence="3" id="KW-1185">Reference proteome</keyword>
<organism evidence="2 3">
    <name type="scientific">Meganyctiphanes norvegica</name>
    <name type="common">Northern krill</name>
    <name type="synonym">Thysanopoda norvegica</name>
    <dbReference type="NCBI Taxonomy" id="48144"/>
    <lineage>
        <taxon>Eukaryota</taxon>
        <taxon>Metazoa</taxon>
        <taxon>Ecdysozoa</taxon>
        <taxon>Arthropoda</taxon>
        <taxon>Crustacea</taxon>
        <taxon>Multicrustacea</taxon>
        <taxon>Malacostraca</taxon>
        <taxon>Eumalacostraca</taxon>
        <taxon>Eucarida</taxon>
        <taxon>Euphausiacea</taxon>
        <taxon>Euphausiidae</taxon>
        <taxon>Meganyctiphanes</taxon>
    </lineage>
</organism>
<reference evidence="2 3" key="1">
    <citation type="submission" date="2024-05" db="EMBL/GenBank/DDBJ databases">
        <authorList>
            <person name="Wallberg A."/>
        </authorList>
    </citation>
    <scope>NUCLEOTIDE SEQUENCE [LARGE SCALE GENOMIC DNA]</scope>
</reference>
<name>A0AAV2QT29_MEGNR</name>
<feature type="compositionally biased region" description="Basic residues" evidence="1">
    <location>
        <begin position="167"/>
        <end position="177"/>
    </location>
</feature>
<feature type="compositionally biased region" description="Acidic residues" evidence="1">
    <location>
        <begin position="94"/>
        <end position="117"/>
    </location>
</feature>
<feature type="compositionally biased region" description="Basic and acidic residues" evidence="1">
    <location>
        <begin position="1"/>
        <end position="10"/>
    </location>
</feature>
<dbReference type="Proteomes" id="UP001497623">
    <property type="component" value="Unassembled WGS sequence"/>
</dbReference>
<sequence>MDTPIKREPMDSPGGQAENLTGHASVTGVSRSGRVRKKSSKLADFESPDEIDTRFKRKTDRIPKSPQKGLKGDPYDDSDGYDEDMVLDCKDEPLEVDGWDEGDEGDEDMADMDDGQEVDDHSHALQVDEDSTDAIPRESNYSQAQSLYLSEKQGKKNIMMKDGQVVQRKKAQRKDKG</sequence>
<proteinExistence type="predicted"/>
<feature type="region of interest" description="Disordered" evidence="1">
    <location>
        <begin position="1"/>
        <end position="134"/>
    </location>
</feature>
<dbReference type="AlphaFoldDB" id="A0AAV2QT29"/>
<protein>
    <submittedName>
        <fullName evidence="2">Uncharacterized protein</fullName>
    </submittedName>
</protein>
<feature type="compositionally biased region" description="Acidic residues" evidence="1">
    <location>
        <begin position="75"/>
        <end position="86"/>
    </location>
</feature>
<dbReference type="EMBL" id="CAXKWB010009483">
    <property type="protein sequence ID" value="CAL4094907.1"/>
    <property type="molecule type" value="Genomic_DNA"/>
</dbReference>
<evidence type="ECO:0000313" key="2">
    <source>
        <dbReference type="EMBL" id="CAL4094907.1"/>
    </source>
</evidence>
<accession>A0AAV2QT29</accession>